<reference evidence="2" key="1">
    <citation type="journal article" date="2015" name="PLoS Genet.">
        <title>The dynamic genome and transcriptome of the human fungal pathogen Blastomyces and close relative Emmonsia.</title>
        <authorList>
            <person name="Munoz J.F."/>
            <person name="Gauthier G.M."/>
            <person name="Desjardins C.A."/>
            <person name="Gallo J.E."/>
            <person name="Holder J."/>
            <person name="Sullivan T.D."/>
            <person name="Marty A.J."/>
            <person name="Carmen J.C."/>
            <person name="Chen Z."/>
            <person name="Ding L."/>
            <person name="Gujja S."/>
            <person name="Magrini V."/>
            <person name="Misas E."/>
            <person name="Mitreva M."/>
            <person name="Priest M."/>
            <person name="Saif S."/>
            <person name="Whiston E.A."/>
            <person name="Young S."/>
            <person name="Zeng Q."/>
            <person name="Goldman W.E."/>
            <person name="Mardis E.R."/>
            <person name="Taylor J.W."/>
            <person name="McEwen J.G."/>
            <person name="Clay O.K."/>
            <person name="Klein B.S."/>
            <person name="Cuomo C.A."/>
        </authorList>
    </citation>
    <scope>NUCLEOTIDE SEQUENCE [LARGE SCALE GENOMIC DNA]</scope>
    <source>
        <strain evidence="2">ER-3 / ATCC MYA-2586</strain>
    </source>
</reference>
<evidence type="ECO:0000313" key="2">
    <source>
        <dbReference type="Proteomes" id="UP000002039"/>
    </source>
</evidence>
<dbReference type="EMBL" id="EQ999979">
    <property type="protein sequence ID" value="EEQ91570.2"/>
    <property type="molecule type" value="Genomic_DNA"/>
</dbReference>
<dbReference type="Proteomes" id="UP000002039">
    <property type="component" value="Unassembled WGS sequence"/>
</dbReference>
<proteinExistence type="predicted"/>
<keyword evidence="2" id="KW-1185">Reference proteome</keyword>
<accession>A0ABP2F3S8</accession>
<dbReference type="GeneID" id="69028535"/>
<protein>
    <submittedName>
        <fullName evidence="1">Uncharacterized protein</fullName>
    </submittedName>
</protein>
<evidence type="ECO:0000313" key="1">
    <source>
        <dbReference type="EMBL" id="EEQ91570.2"/>
    </source>
</evidence>
<sequence length="83" mass="9219">MFQKDLHLADSLILTTSHNLKILLNAVFESDDSSTSTRNITIVRKSTVRESSVRNSLEDLLTDSEIAALSILKNLTRAKASME</sequence>
<dbReference type="RefSeq" id="XP_045278082.1">
    <property type="nucleotide sequence ID" value="XM_045422444.1"/>
</dbReference>
<organism evidence="1 2">
    <name type="scientific">Ajellomyces dermatitidis (strain ER-3 / ATCC MYA-2586)</name>
    <name type="common">Blastomyces dermatitidis</name>
    <dbReference type="NCBI Taxonomy" id="559297"/>
    <lineage>
        <taxon>Eukaryota</taxon>
        <taxon>Fungi</taxon>
        <taxon>Dikarya</taxon>
        <taxon>Ascomycota</taxon>
        <taxon>Pezizomycotina</taxon>
        <taxon>Eurotiomycetes</taxon>
        <taxon>Eurotiomycetidae</taxon>
        <taxon>Onygenales</taxon>
        <taxon>Ajellomycetaceae</taxon>
        <taxon>Blastomyces</taxon>
    </lineage>
</organism>
<gene>
    <name evidence="1" type="ORF">BDCG_06690</name>
</gene>
<name>A0ABP2F3S8_AJEDR</name>